<dbReference type="Proteomes" id="UP001497392">
    <property type="component" value="Unassembled WGS sequence"/>
</dbReference>
<feature type="compositionally biased region" description="Acidic residues" evidence="1">
    <location>
        <begin position="220"/>
        <end position="235"/>
    </location>
</feature>
<gene>
    <name evidence="2" type="primary">g11619</name>
    <name evidence="2" type="ORF">VP750_LOCUS10383</name>
</gene>
<feature type="compositionally biased region" description="Low complexity" evidence="1">
    <location>
        <begin position="150"/>
        <end position="160"/>
    </location>
</feature>
<comment type="caution">
    <text evidence="2">The sequence shown here is derived from an EMBL/GenBank/DDBJ whole genome shotgun (WGS) entry which is preliminary data.</text>
</comment>
<feature type="compositionally biased region" description="Basic and acidic residues" evidence="1">
    <location>
        <begin position="421"/>
        <end position="432"/>
    </location>
</feature>
<feature type="compositionally biased region" description="Acidic residues" evidence="1">
    <location>
        <begin position="133"/>
        <end position="147"/>
    </location>
</feature>
<feature type="compositionally biased region" description="Polar residues" evidence="1">
    <location>
        <begin position="121"/>
        <end position="132"/>
    </location>
</feature>
<feature type="region of interest" description="Disordered" evidence="1">
    <location>
        <begin position="86"/>
        <end position="197"/>
    </location>
</feature>
<evidence type="ECO:0000313" key="3">
    <source>
        <dbReference type="Proteomes" id="UP001497392"/>
    </source>
</evidence>
<feature type="compositionally biased region" description="Low complexity" evidence="1">
    <location>
        <begin position="433"/>
        <end position="444"/>
    </location>
</feature>
<dbReference type="EMBL" id="CAXHTA020000018">
    <property type="protein sequence ID" value="CAL5228477.1"/>
    <property type="molecule type" value="Genomic_DNA"/>
</dbReference>
<keyword evidence="3" id="KW-1185">Reference proteome</keyword>
<feature type="region of interest" description="Disordered" evidence="1">
    <location>
        <begin position="211"/>
        <end position="278"/>
    </location>
</feature>
<sequence length="503" mass="55471">MALRFRTAGRLGEPFLLLDIIVVPWRGLVLPRTGTGYLGDDMTTMQSPQANSNTSARASPKPWAPPAFIDDNSSAFARYAASHRAFAGSNPPSRASSSALSSQGQGSRQLSTTERMLAGQRLNSTRLKSQELQEYEPSEELADDDEAPQGRRPAAAARLPDMPFQRTGSTASRRSQSFDLGQRKMSGQLGTKMARRPSNAERMLSGQHLASQRLASQELPEQEPEDELAEDDEPPPEQRRRSIGHPPTVPPDSLHRPRWAQRNAEQSEKPRTLPHIMSGIELQMNLELDDLAKEGFKPEGYTIEEGPLKPSPFDAAKLDPFSSESEDEAGLHRPGGVRTQRTRSEADKTLAHKRLDAQKVSKDFEPSESLADDDEIPFDPAGHQASRKSTSRPPKSVLKSQVSAKRQPSMTDRMLVGQRLNSREIRDEDVRRPSLPRAPSRAASTESKTRPASRQGSCKVSLTNRMLSGQLLNSQRLASQHLPNYEPSEELPDDYVASPIAAA</sequence>
<feature type="compositionally biased region" description="Low complexity" evidence="1">
    <location>
        <begin position="93"/>
        <end position="111"/>
    </location>
</feature>
<feature type="region of interest" description="Disordered" evidence="1">
    <location>
        <begin position="297"/>
        <end position="458"/>
    </location>
</feature>
<evidence type="ECO:0000256" key="1">
    <source>
        <dbReference type="SAM" id="MobiDB-lite"/>
    </source>
</evidence>
<proteinExistence type="predicted"/>
<organism evidence="2 3">
    <name type="scientific">Coccomyxa viridis</name>
    <dbReference type="NCBI Taxonomy" id="1274662"/>
    <lineage>
        <taxon>Eukaryota</taxon>
        <taxon>Viridiplantae</taxon>
        <taxon>Chlorophyta</taxon>
        <taxon>core chlorophytes</taxon>
        <taxon>Trebouxiophyceae</taxon>
        <taxon>Trebouxiophyceae incertae sedis</taxon>
        <taxon>Coccomyxaceae</taxon>
        <taxon>Coccomyxa</taxon>
    </lineage>
</organism>
<reference evidence="2 3" key="1">
    <citation type="submission" date="2024-06" db="EMBL/GenBank/DDBJ databases">
        <authorList>
            <person name="Kraege A."/>
            <person name="Thomma B."/>
        </authorList>
    </citation>
    <scope>NUCLEOTIDE SEQUENCE [LARGE SCALE GENOMIC DNA]</scope>
</reference>
<name>A0ABP1G8P0_9CHLO</name>
<protein>
    <submittedName>
        <fullName evidence="2">G11619 protein</fullName>
    </submittedName>
</protein>
<evidence type="ECO:0000313" key="2">
    <source>
        <dbReference type="EMBL" id="CAL5228477.1"/>
    </source>
</evidence>
<feature type="compositionally biased region" description="Polar residues" evidence="1">
    <location>
        <begin position="166"/>
        <end position="179"/>
    </location>
</feature>
<feature type="region of interest" description="Disordered" evidence="1">
    <location>
        <begin position="481"/>
        <end position="503"/>
    </location>
</feature>
<feature type="region of interest" description="Disordered" evidence="1">
    <location>
        <begin position="40"/>
        <end position="67"/>
    </location>
</feature>
<accession>A0ABP1G8P0</accession>
<feature type="compositionally biased region" description="Polar residues" evidence="1">
    <location>
        <begin position="391"/>
        <end position="410"/>
    </location>
</feature>
<feature type="compositionally biased region" description="Basic and acidic residues" evidence="1">
    <location>
        <begin position="342"/>
        <end position="365"/>
    </location>
</feature>
<feature type="compositionally biased region" description="Polar residues" evidence="1">
    <location>
        <begin position="43"/>
        <end position="57"/>
    </location>
</feature>